<evidence type="ECO:0000256" key="2">
    <source>
        <dbReference type="ARBA" id="ARBA00023315"/>
    </source>
</evidence>
<dbReference type="Pfam" id="PF01553">
    <property type="entry name" value="Acyltransferase"/>
    <property type="match status" value="1"/>
</dbReference>
<proteinExistence type="predicted"/>
<gene>
    <name evidence="4" type="ORF">Psi01_45600</name>
</gene>
<comment type="caution">
    <text evidence="4">The sequence shown here is derived from an EMBL/GenBank/DDBJ whole genome shotgun (WGS) entry which is preliminary data.</text>
</comment>
<sequence>MSSLLRTALVWLVRIVVGAHPRYMSALATGRQRIYFSNHTSHVDTMAILAALPARLRRGVRPVAARDYWDSSSLRSFVARRVLDVVFVDRQGQGTGDPLDPLREALREGASLVIFPEGTRGAGPEPGSFRSGIFRLSGEFPDVELVPVNLSNLNRVMPKGKVIPVPLLCRVGFGTPLERVPGEEKDAFLQRARDAVITMGNS</sequence>
<keyword evidence="1" id="KW-0808">Transferase</keyword>
<dbReference type="CDD" id="cd07989">
    <property type="entry name" value="LPLAT_AGPAT-like"/>
    <property type="match status" value="1"/>
</dbReference>
<evidence type="ECO:0000256" key="1">
    <source>
        <dbReference type="ARBA" id="ARBA00022679"/>
    </source>
</evidence>
<dbReference type="AlphaFoldDB" id="A0A8J3SIZ8"/>
<keyword evidence="5" id="KW-1185">Reference proteome</keyword>
<evidence type="ECO:0000259" key="3">
    <source>
        <dbReference type="SMART" id="SM00563"/>
    </source>
</evidence>
<dbReference type="GO" id="GO:0003841">
    <property type="term" value="F:1-acylglycerol-3-phosphate O-acyltransferase activity"/>
    <property type="evidence" value="ECO:0007669"/>
    <property type="project" value="TreeGrafter"/>
</dbReference>
<reference evidence="4 5" key="1">
    <citation type="submission" date="2021-01" db="EMBL/GenBank/DDBJ databases">
        <title>Whole genome shotgun sequence of Planobispora siamensis NBRC 107568.</title>
        <authorList>
            <person name="Komaki H."/>
            <person name="Tamura T."/>
        </authorList>
    </citation>
    <scope>NUCLEOTIDE SEQUENCE [LARGE SCALE GENOMIC DNA]</scope>
    <source>
        <strain evidence="4 5">NBRC 107568</strain>
    </source>
</reference>
<evidence type="ECO:0000313" key="5">
    <source>
        <dbReference type="Proteomes" id="UP000619788"/>
    </source>
</evidence>
<dbReference type="Proteomes" id="UP000619788">
    <property type="component" value="Unassembled WGS sequence"/>
</dbReference>
<evidence type="ECO:0000313" key="4">
    <source>
        <dbReference type="EMBL" id="GIH93930.1"/>
    </source>
</evidence>
<dbReference type="SMART" id="SM00563">
    <property type="entry name" value="PlsC"/>
    <property type="match status" value="1"/>
</dbReference>
<accession>A0A8J3SIZ8</accession>
<dbReference type="RefSeq" id="WP_204066074.1">
    <property type="nucleotide sequence ID" value="NZ_BOOJ01000036.1"/>
</dbReference>
<dbReference type="InterPro" id="IPR002123">
    <property type="entry name" value="Plipid/glycerol_acylTrfase"/>
</dbReference>
<keyword evidence="2 4" id="KW-0012">Acyltransferase</keyword>
<feature type="domain" description="Phospholipid/glycerol acyltransferase" evidence="3">
    <location>
        <begin position="33"/>
        <end position="153"/>
    </location>
</feature>
<dbReference type="GO" id="GO:0006654">
    <property type="term" value="P:phosphatidic acid biosynthetic process"/>
    <property type="evidence" value="ECO:0007669"/>
    <property type="project" value="TreeGrafter"/>
</dbReference>
<protein>
    <submittedName>
        <fullName evidence="4">1-acyl-sn-glycerol-3-phosphate acyltransferase</fullName>
    </submittedName>
</protein>
<dbReference type="EMBL" id="BOOJ01000036">
    <property type="protein sequence ID" value="GIH93930.1"/>
    <property type="molecule type" value="Genomic_DNA"/>
</dbReference>
<dbReference type="PANTHER" id="PTHR10434">
    <property type="entry name" value="1-ACYL-SN-GLYCEROL-3-PHOSPHATE ACYLTRANSFERASE"/>
    <property type="match status" value="1"/>
</dbReference>
<organism evidence="4 5">
    <name type="scientific">Planobispora siamensis</name>
    <dbReference type="NCBI Taxonomy" id="936338"/>
    <lineage>
        <taxon>Bacteria</taxon>
        <taxon>Bacillati</taxon>
        <taxon>Actinomycetota</taxon>
        <taxon>Actinomycetes</taxon>
        <taxon>Streptosporangiales</taxon>
        <taxon>Streptosporangiaceae</taxon>
        <taxon>Planobispora</taxon>
    </lineage>
</organism>
<dbReference type="PANTHER" id="PTHR10434:SF11">
    <property type="entry name" value="1-ACYL-SN-GLYCEROL-3-PHOSPHATE ACYLTRANSFERASE"/>
    <property type="match status" value="1"/>
</dbReference>
<dbReference type="SUPFAM" id="SSF69593">
    <property type="entry name" value="Glycerol-3-phosphate (1)-acyltransferase"/>
    <property type="match status" value="1"/>
</dbReference>
<name>A0A8J3SIZ8_9ACTN</name>